<dbReference type="InterPro" id="IPR001910">
    <property type="entry name" value="Inosine/uridine_hydrolase_dom"/>
</dbReference>
<dbReference type="Gene3D" id="3.90.245.10">
    <property type="entry name" value="Ribonucleoside hydrolase-like"/>
    <property type="match status" value="1"/>
</dbReference>
<comment type="caution">
    <text evidence="4">The sequence shown here is derived from an EMBL/GenBank/DDBJ whole genome shotgun (WGS) entry which is preliminary data.</text>
</comment>
<dbReference type="GO" id="GO:0005829">
    <property type="term" value="C:cytosol"/>
    <property type="evidence" value="ECO:0007669"/>
    <property type="project" value="TreeGrafter"/>
</dbReference>
<dbReference type="PANTHER" id="PTHR12304:SF4">
    <property type="entry name" value="URIDINE NUCLEOSIDASE"/>
    <property type="match status" value="1"/>
</dbReference>
<organism evidence="4 5">
    <name type="scientific">Paenibacillus antarcticus</name>
    <dbReference type="NCBI Taxonomy" id="253703"/>
    <lineage>
        <taxon>Bacteria</taxon>
        <taxon>Bacillati</taxon>
        <taxon>Bacillota</taxon>
        <taxon>Bacilli</taxon>
        <taxon>Bacillales</taxon>
        <taxon>Paenibacillaceae</taxon>
        <taxon>Paenibacillus</taxon>
    </lineage>
</organism>
<protein>
    <submittedName>
        <fullName evidence="4">Nucleoside hydrolase</fullName>
    </submittedName>
</protein>
<sequence>MRKIILDVDTGIDDALGIMLAVKSGIADIAGITTVSGNISIQTATLNTCKILELIHAQDIPVIQGAVHPVIREPRYEHDVHGVDGLGGALKDKTPSIKPEDGFAPDFIIQTVKENPGIITLIMTGPLTNLALAIRKCAELPELVDEVVFMGGAVSVSGNITPTAEFNMFADPEAARIVFQAGFKKLTMVGLDVTSKVLFTDDHIAQLTNPAIKDYVAQSLNDYMNRHARVYDTTRASLLHDPLAVGIALYSGLVTTKAYHVDIETTSRLCDGQTVCDFHNSWGKSPNMNVCIEVDSEAFLKLFIETLNK</sequence>
<dbReference type="EMBL" id="LVJI01000006">
    <property type="protein sequence ID" value="OAB47613.1"/>
    <property type="molecule type" value="Genomic_DNA"/>
</dbReference>
<dbReference type="GO" id="GO:0006152">
    <property type="term" value="P:purine nucleoside catabolic process"/>
    <property type="evidence" value="ECO:0007669"/>
    <property type="project" value="TreeGrafter"/>
</dbReference>
<keyword evidence="1 4" id="KW-0378">Hydrolase</keyword>
<gene>
    <name evidence="4" type="ORF">PBAT_05195</name>
</gene>
<reference evidence="4 5" key="1">
    <citation type="submission" date="2016-03" db="EMBL/GenBank/DDBJ databases">
        <title>Draft genome sequence of Paenibacillus antarcticus CECT 5836.</title>
        <authorList>
            <person name="Shin S.-K."/>
            <person name="Yi H."/>
        </authorList>
    </citation>
    <scope>NUCLEOTIDE SEQUENCE [LARGE SCALE GENOMIC DNA]</scope>
    <source>
        <strain evidence="4 5">CECT 5836</strain>
    </source>
</reference>
<dbReference type="Proteomes" id="UP000077355">
    <property type="component" value="Unassembled WGS sequence"/>
</dbReference>
<dbReference type="Pfam" id="PF01156">
    <property type="entry name" value="IU_nuc_hydro"/>
    <property type="match status" value="1"/>
</dbReference>
<dbReference type="InterPro" id="IPR023186">
    <property type="entry name" value="IUNH"/>
</dbReference>
<dbReference type="GO" id="GO:0008477">
    <property type="term" value="F:purine nucleosidase activity"/>
    <property type="evidence" value="ECO:0007669"/>
    <property type="project" value="TreeGrafter"/>
</dbReference>
<keyword evidence="5" id="KW-1185">Reference proteome</keyword>
<accession>A0A168QBY6</accession>
<dbReference type="PANTHER" id="PTHR12304">
    <property type="entry name" value="INOSINE-URIDINE PREFERRING NUCLEOSIDE HYDROLASE"/>
    <property type="match status" value="1"/>
</dbReference>
<dbReference type="RefSeq" id="WP_068647208.1">
    <property type="nucleotide sequence ID" value="NZ_CP043611.1"/>
</dbReference>
<evidence type="ECO:0000256" key="1">
    <source>
        <dbReference type="ARBA" id="ARBA00022801"/>
    </source>
</evidence>
<proteinExistence type="predicted"/>
<evidence type="ECO:0000259" key="3">
    <source>
        <dbReference type="Pfam" id="PF01156"/>
    </source>
</evidence>
<keyword evidence="2" id="KW-0326">Glycosidase</keyword>
<name>A0A168QBY6_9BACL</name>
<dbReference type="OrthoDB" id="9797882at2"/>
<dbReference type="AlphaFoldDB" id="A0A168QBY6"/>
<feature type="domain" description="Inosine/uridine-preferring nucleoside hydrolase" evidence="3">
    <location>
        <begin position="4"/>
        <end position="300"/>
    </location>
</feature>
<evidence type="ECO:0000313" key="4">
    <source>
        <dbReference type="EMBL" id="OAB47613.1"/>
    </source>
</evidence>
<dbReference type="InterPro" id="IPR036452">
    <property type="entry name" value="Ribo_hydro-like"/>
</dbReference>
<evidence type="ECO:0000313" key="5">
    <source>
        <dbReference type="Proteomes" id="UP000077355"/>
    </source>
</evidence>
<evidence type="ECO:0000256" key="2">
    <source>
        <dbReference type="ARBA" id="ARBA00023295"/>
    </source>
</evidence>
<dbReference type="SUPFAM" id="SSF53590">
    <property type="entry name" value="Nucleoside hydrolase"/>
    <property type="match status" value="1"/>
</dbReference>